<reference evidence="2 3" key="1">
    <citation type="submission" date="2024-11" db="EMBL/GenBank/DDBJ databases">
        <title>Adaptive evolution of stress response genes in parasites aligns with host niche diversity.</title>
        <authorList>
            <person name="Hahn C."/>
            <person name="Resl P."/>
        </authorList>
    </citation>
    <scope>NUCLEOTIDE SEQUENCE [LARGE SCALE GENOMIC DNA]</scope>
    <source>
        <strain evidence="2">EGGRZ-B1_66</strain>
        <tissue evidence="2">Body</tissue>
    </source>
</reference>
<evidence type="ECO:0000313" key="2">
    <source>
        <dbReference type="EMBL" id="KAL3314192.1"/>
    </source>
</evidence>
<dbReference type="InterPro" id="IPR016186">
    <property type="entry name" value="C-type_lectin-like/link_sf"/>
</dbReference>
<dbReference type="AlphaFoldDB" id="A0ABD2Q3K3"/>
<dbReference type="InterPro" id="IPR016187">
    <property type="entry name" value="CTDL_fold"/>
</dbReference>
<keyword evidence="3" id="KW-1185">Reference proteome</keyword>
<evidence type="ECO:0000259" key="1">
    <source>
        <dbReference type="Pfam" id="PF06482"/>
    </source>
</evidence>
<dbReference type="SUPFAM" id="SSF56436">
    <property type="entry name" value="C-type lectin-like"/>
    <property type="match status" value="1"/>
</dbReference>
<name>A0ABD2Q3K3_9PLAT</name>
<comment type="caution">
    <text evidence="2">The sequence shown here is derived from an EMBL/GenBank/DDBJ whole genome shotgun (WGS) entry which is preliminary data.</text>
</comment>
<feature type="domain" description="Collagenase NC10/endostatin" evidence="1">
    <location>
        <begin position="54"/>
        <end position="154"/>
    </location>
</feature>
<dbReference type="Pfam" id="PF06482">
    <property type="entry name" value="Endostatin"/>
    <property type="match status" value="1"/>
</dbReference>
<dbReference type="InterPro" id="IPR010515">
    <property type="entry name" value="Collagenase_NC10/endostatin"/>
</dbReference>
<sequence>MAFRLPSGTMAYVEEENEFYLKTNDENKWQSITLTTPRPPREEYTRDNSGKKIYLIALNNALAGNLRLPSLPPSTQFYCQKSATNRGLPRNFSPLISTDVFDMNYSVSDRYRYDIPIYNANGEKIFDDFRSMINSNPKAQAPILDFDKNDISQDLM</sequence>
<dbReference type="Proteomes" id="UP001626550">
    <property type="component" value="Unassembled WGS sequence"/>
</dbReference>
<protein>
    <recommendedName>
        <fullName evidence="1">Collagenase NC10/endostatin domain-containing protein</fullName>
    </recommendedName>
</protein>
<organism evidence="2 3">
    <name type="scientific">Cichlidogyrus casuarinus</name>
    <dbReference type="NCBI Taxonomy" id="1844966"/>
    <lineage>
        <taxon>Eukaryota</taxon>
        <taxon>Metazoa</taxon>
        <taxon>Spiralia</taxon>
        <taxon>Lophotrochozoa</taxon>
        <taxon>Platyhelminthes</taxon>
        <taxon>Monogenea</taxon>
        <taxon>Monopisthocotylea</taxon>
        <taxon>Dactylogyridea</taxon>
        <taxon>Ancyrocephalidae</taxon>
        <taxon>Cichlidogyrus</taxon>
    </lineage>
</organism>
<dbReference type="EMBL" id="JBJKFK010001071">
    <property type="protein sequence ID" value="KAL3314192.1"/>
    <property type="molecule type" value="Genomic_DNA"/>
</dbReference>
<dbReference type="Gene3D" id="3.10.100.10">
    <property type="entry name" value="Mannose-Binding Protein A, subunit A"/>
    <property type="match status" value="1"/>
</dbReference>
<evidence type="ECO:0000313" key="3">
    <source>
        <dbReference type="Proteomes" id="UP001626550"/>
    </source>
</evidence>
<accession>A0ABD2Q3K3</accession>
<gene>
    <name evidence="2" type="ORF">Ciccas_007194</name>
</gene>
<proteinExistence type="predicted"/>